<evidence type="ECO:0000259" key="7">
    <source>
        <dbReference type="SMART" id="SM00534"/>
    </source>
</evidence>
<keyword evidence="3 4" id="KW-0238">DNA-binding</keyword>
<gene>
    <name evidence="4" type="primary">mutS2</name>
    <name evidence="8" type="ORF">GCM10009067_10540</name>
</gene>
<feature type="domain" description="DNA mismatch repair proteins mutS family" evidence="7">
    <location>
        <begin position="476"/>
        <end position="696"/>
    </location>
</feature>
<dbReference type="EMBL" id="BMPD01000001">
    <property type="protein sequence ID" value="GGK60068.1"/>
    <property type="molecule type" value="Genomic_DNA"/>
</dbReference>
<evidence type="ECO:0000256" key="5">
    <source>
        <dbReference type="SAM" id="Coils"/>
    </source>
</evidence>
<keyword evidence="1 4" id="KW-0547">Nucleotide-binding</keyword>
<feature type="binding site" evidence="4">
    <location>
        <begin position="483"/>
        <end position="490"/>
    </location>
    <ligand>
        <name>ATP</name>
        <dbReference type="ChEBI" id="CHEBI:30616"/>
    </ligand>
</feature>
<dbReference type="Proteomes" id="UP000614221">
    <property type="component" value="Unassembled WGS sequence"/>
</dbReference>
<comment type="caution">
    <text evidence="8">The sequence shown here is derived from an EMBL/GenBank/DDBJ whole genome shotgun (WGS) entry which is preliminary data.</text>
</comment>
<keyword evidence="5" id="KW-0175">Coiled coil</keyword>
<dbReference type="InterPro" id="IPR045076">
    <property type="entry name" value="MutS"/>
</dbReference>
<dbReference type="InterPro" id="IPR010994">
    <property type="entry name" value="RuvA_2-like"/>
</dbReference>
<sequence length="696" mass="74194">MGGQMELESVPGVGAKTAAALRELDDPEAALRDGDVASLARAPGISEGRAARIARGAIRAEHDDPGGFTATKRAREIHEDALALLTDRTVTDYAAKRLETIYPSGVRSRIEEVRSFAESAMTREPDPAVLDALSAVEPLAEPGDVRVRDRCLATRDAERYADAQAAIPEVSVEVVDDARQLAELARSYSTVVALDEAFAGVDIEGDVRVEPNALEEPESVVPERVLTFFARNRDRIRAAAEVHRVADLDAPCDLETLLSALDQLDEDGGVSGDEELDRLATAVDDLDAAVSTAESVANDHLREAIEEQDVTIEGTDLLSLVERGAGVDSLLQRELADEYAAAVEKARDHLVDALALRDMEATARRAFPDEPAYPVEHSEDVVARLREELTAARDQRATRRKRELADDLAEMRDDAAALVDAALELDVELAIARFADDFDCTMPDVTESEGVAIEGGRSPLLDVLFDEVEPVDYAVEGVTVLSGVNSGGKTSTLDLVALVTTLAHMGLPVPAESARIGRISELHYHAKTQGTLDAGAFEATLREFGDLVADVDHRSPTAADGDGTAAGDDATADGDGPAGGTDDRPVMVLVDELESITEPGASAKIMAGILEALGERQATAIFVSHLARDISEAAETDISIDGIEAKGLENGELRVERSPVKGKLARSTPELIVEKLADDGTDDADGFYSDLLGKFE</sequence>
<evidence type="ECO:0000256" key="4">
    <source>
        <dbReference type="HAMAP-Rule" id="MF_00971"/>
    </source>
</evidence>
<dbReference type="Gene3D" id="1.10.150.20">
    <property type="entry name" value="5' to 3' exonuclease, C-terminal subdomain"/>
    <property type="match status" value="1"/>
</dbReference>
<dbReference type="Pfam" id="PF14520">
    <property type="entry name" value="HHH_5"/>
    <property type="match status" value="1"/>
</dbReference>
<dbReference type="GO" id="GO:0016787">
    <property type="term" value="F:hydrolase activity"/>
    <property type="evidence" value="ECO:0007669"/>
    <property type="project" value="UniProtKB-KW"/>
</dbReference>
<keyword evidence="2 4" id="KW-0067">ATP-binding</keyword>
<dbReference type="Gene3D" id="3.40.50.300">
    <property type="entry name" value="P-loop containing nucleotide triphosphate hydrolases"/>
    <property type="match status" value="1"/>
</dbReference>
<keyword evidence="4" id="KW-0378">Hydrolase</keyword>
<dbReference type="GO" id="GO:0030983">
    <property type="term" value="F:mismatched DNA binding"/>
    <property type="evidence" value="ECO:0007669"/>
    <property type="project" value="InterPro"/>
</dbReference>
<organism evidence="8 9">
    <name type="scientific">Haloarcula sebkhae</name>
    <dbReference type="NCBI Taxonomy" id="932660"/>
    <lineage>
        <taxon>Archaea</taxon>
        <taxon>Methanobacteriati</taxon>
        <taxon>Methanobacteriota</taxon>
        <taxon>Stenosarchaea group</taxon>
        <taxon>Halobacteria</taxon>
        <taxon>Halobacteriales</taxon>
        <taxon>Haloarculaceae</taxon>
        <taxon>Haloarcula</taxon>
    </lineage>
</organism>
<protein>
    <recommendedName>
        <fullName evidence="4">DNA-binding protein MutS2</fullName>
    </recommendedName>
</protein>
<dbReference type="SUPFAM" id="SSF47781">
    <property type="entry name" value="RuvA domain 2-like"/>
    <property type="match status" value="1"/>
</dbReference>
<comment type="cofactor">
    <cofactor evidence="4">
        <name>a divalent metal cation</name>
        <dbReference type="ChEBI" id="CHEBI:60240"/>
    </cofactor>
</comment>
<evidence type="ECO:0000313" key="8">
    <source>
        <dbReference type="EMBL" id="GGK60068.1"/>
    </source>
</evidence>
<dbReference type="InterPro" id="IPR000432">
    <property type="entry name" value="DNA_mismatch_repair_MutS_C"/>
</dbReference>
<dbReference type="SUPFAM" id="SSF52540">
    <property type="entry name" value="P-loop containing nucleoside triphosphate hydrolases"/>
    <property type="match status" value="1"/>
</dbReference>
<comment type="similarity">
    <text evidence="4">Belongs to the DNA mismatch repair MutS family. Archaeal Muts2 subfamily.</text>
</comment>
<reference evidence="8" key="1">
    <citation type="journal article" date="2014" name="Int. J. Syst. Evol. Microbiol.">
        <title>Complete genome sequence of Corynebacterium casei LMG S-19264T (=DSM 44701T), isolated from a smear-ripened cheese.</title>
        <authorList>
            <consortium name="US DOE Joint Genome Institute (JGI-PGF)"/>
            <person name="Walter F."/>
            <person name="Albersmeier A."/>
            <person name="Kalinowski J."/>
            <person name="Ruckert C."/>
        </authorList>
    </citation>
    <scope>NUCLEOTIDE SEQUENCE</scope>
    <source>
        <strain evidence="8">JCM 19018</strain>
    </source>
</reference>
<dbReference type="GO" id="GO:0006298">
    <property type="term" value="P:mismatch repair"/>
    <property type="evidence" value="ECO:0007669"/>
    <property type="project" value="InterPro"/>
</dbReference>
<evidence type="ECO:0000256" key="6">
    <source>
        <dbReference type="SAM" id="MobiDB-lite"/>
    </source>
</evidence>
<dbReference type="AlphaFoldDB" id="A0A830EI99"/>
<dbReference type="InterPro" id="IPR012401">
    <property type="entry name" value="DNA-bd_MutS2_arc"/>
</dbReference>
<evidence type="ECO:0000256" key="1">
    <source>
        <dbReference type="ARBA" id="ARBA00022741"/>
    </source>
</evidence>
<dbReference type="HAMAP" id="MF_00971">
    <property type="entry name" value="MutS2_archaea"/>
    <property type="match status" value="1"/>
</dbReference>
<proteinExistence type="inferred from homology"/>
<dbReference type="InterPro" id="IPR027417">
    <property type="entry name" value="P-loop_NTPase"/>
</dbReference>
<feature type="compositionally biased region" description="Low complexity" evidence="6">
    <location>
        <begin position="556"/>
        <end position="575"/>
    </location>
</feature>
<dbReference type="PANTHER" id="PTHR11361:SF125">
    <property type="entry name" value="DNA-BINDING PROTEIN MUTS2"/>
    <property type="match status" value="1"/>
</dbReference>
<comment type="function">
    <text evidence="4">Has ATPase and non-specific DNA-binding activities.</text>
</comment>
<evidence type="ECO:0000256" key="2">
    <source>
        <dbReference type="ARBA" id="ARBA00022840"/>
    </source>
</evidence>
<feature type="region of interest" description="Disordered" evidence="6">
    <location>
        <begin position="553"/>
        <end position="584"/>
    </location>
</feature>
<evidence type="ECO:0000256" key="3">
    <source>
        <dbReference type="ARBA" id="ARBA00023125"/>
    </source>
</evidence>
<accession>A0A830EI99</accession>
<feature type="coiled-coil region" evidence="5">
    <location>
        <begin position="375"/>
        <end position="421"/>
    </location>
</feature>
<name>A0A830EI99_9EURY</name>
<dbReference type="GO" id="GO:0005524">
    <property type="term" value="F:ATP binding"/>
    <property type="evidence" value="ECO:0007669"/>
    <property type="project" value="UniProtKB-UniRule"/>
</dbReference>
<dbReference type="SMART" id="SM00534">
    <property type="entry name" value="MUTSac"/>
    <property type="match status" value="1"/>
</dbReference>
<reference evidence="8" key="2">
    <citation type="submission" date="2020-09" db="EMBL/GenBank/DDBJ databases">
        <authorList>
            <person name="Sun Q."/>
            <person name="Ohkuma M."/>
        </authorList>
    </citation>
    <scope>NUCLEOTIDE SEQUENCE</scope>
    <source>
        <strain evidence="8">JCM 19018</strain>
    </source>
</reference>
<dbReference type="PIRSF" id="PIRSF029254">
    <property type="entry name" value="MutS_C_archaeal"/>
    <property type="match status" value="1"/>
</dbReference>
<dbReference type="GO" id="GO:0140664">
    <property type="term" value="F:ATP-dependent DNA damage sensor activity"/>
    <property type="evidence" value="ECO:0007669"/>
    <property type="project" value="InterPro"/>
</dbReference>
<dbReference type="PANTHER" id="PTHR11361">
    <property type="entry name" value="DNA MISMATCH REPAIR PROTEIN MUTS FAMILY MEMBER"/>
    <property type="match status" value="1"/>
</dbReference>
<evidence type="ECO:0000313" key="9">
    <source>
        <dbReference type="Proteomes" id="UP000614221"/>
    </source>
</evidence>